<feature type="region of interest" description="Disordered" evidence="1">
    <location>
        <begin position="75"/>
        <end position="96"/>
    </location>
</feature>
<name>A0AAD3Y1K9_NEPGR</name>
<organism evidence="2 3">
    <name type="scientific">Nepenthes gracilis</name>
    <name type="common">Slender pitcher plant</name>
    <dbReference type="NCBI Taxonomy" id="150966"/>
    <lineage>
        <taxon>Eukaryota</taxon>
        <taxon>Viridiplantae</taxon>
        <taxon>Streptophyta</taxon>
        <taxon>Embryophyta</taxon>
        <taxon>Tracheophyta</taxon>
        <taxon>Spermatophyta</taxon>
        <taxon>Magnoliopsida</taxon>
        <taxon>eudicotyledons</taxon>
        <taxon>Gunneridae</taxon>
        <taxon>Pentapetalae</taxon>
        <taxon>Caryophyllales</taxon>
        <taxon>Nepenthaceae</taxon>
        <taxon>Nepenthes</taxon>
    </lineage>
</organism>
<dbReference type="Proteomes" id="UP001279734">
    <property type="component" value="Unassembled WGS sequence"/>
</dbReference>
<feature type="compositionally biased region" description="Gly residues" evidence="1">
    <location>
        <begin position="11"/>
        <end position="21"/>
    </location>
</feature>
<accession>A0AAD3Y1K9</accession>
<dbReference type="EMBL" id="BSYO01000026">
    <property type="protein sequence ID" value="GMH23686.1"/>
    <property type="molecule type" value="Genomic_DNA"/>
</dbReference>
<dbReference type="AlphaFoldDB" id="A0AAD3Y1K9"/>
<comment type="caution">
    <text evidence="2">The sequence shown here is derived from an EMBL/GenBank/DDBJ whole genome shotgun (WGS) entry which is preliminary data.</text>
</comment>
<evidence type="ECO:0000313" key="2">
    <source>
        <dbReference type="EMBL" id="GMH23686.1"/>
    </source>
</evidence>
<evidence type="ECO:0000313" key="3">
    <source>
        <dbReference type="Proteomes" id="UP001279734"/>
    </source>
</evidence>
<protein>
    <submittedName>
        <fullName evidence="2">Uncharacterized protein</fullName>
    </submittedName>
</protein>
<keyword evidence="3" id="KW-1185">Reference proteome</keyword>
<feature type="region of interest" description="Disordered" evidence="1">
    <location>
        <begin position="1"/>
        <end position="22"/>
    </location>
</feature>
<gene>
    <name evidence="2" type="ORF">Nepgr_025529</name>
</gene>
<proteinExistence type="predicted"/>
<sequence length="96" mass="10275">MKEGEERGGETAVGGDGGVQRGGTVPWWSAAPWWSSRLVLARRGFVTVGERRCVVAEAQRERERPLREEIGGEIARGRRRGAHGAGAGWVAPVPAG</sequence>
<reference evidence="2" key="1">
    <citation type="submission" date="2023-05" db="EMBL/GenBank/DDBJ databases">
        <title>Nepenthes gracilis genome sequencing.</title>
        <authorList>
            <person name="Fukushima K."/>
        </authorList>
    </citation>
    <scope>NUCLEOTIDE SEQUENCE</scope>
    <source>
        <strain evidence="2">SING2019-196</strain>
    </source>
</reference>
<evidence type="ECO:0000256" key="1">
    <source>
        <dbReference type="SAM" id="MobiDB-lite"/>
    </source>
</evidence>